<feature type="domain" description="Histone deacetylase" evidence="5">
    <location>
        <begin position="16"/>
        <end position="306"/>
    </location>
</feature>
<sequence length="366" mass="40327">MVASEIYRTSSYGGRHPLSIPRVSTVVDVCRAMEWLSDDAYIDSPQATAQELARFHDPEYIAAVQRLEREQQADADARQRFNLGVNGNPIYPEVFRRPATAAGASQLAGRLLRYGGIVHSPAGGTHHALRERASGFCYFNDPVLAILSLLDHGCDRVFYLDIDAHHGDGVQIALAEEPRVFTCSMHEAGRWPMKRDELLGNLNDRGGGQALNLPVIEGFNDSEFRFLFESVVLPLIDRFKPDAVVLQCGCDGLADDPLSRLSLSNQAHWAAVRGLIGVAPRLLVLGGGGYNPWAVARCWSGVWAVLNGFDVPKRLPEAVVGILRSLIWRHSKGRNPPSHWMETLADLPNEGPLRPEIRDLAKAALM</sequence>
<reference evidence="6 7" key="1">
    <citation type="submission" date="2020-08" db="EMBL/GenBank/DDBJ databases">
        <title>Genomic Encyclopedia of Type Strains, Phase III (KMG-III): the genomes of soil and plant-associated and newly described type strains.</title>
        <authorList>
            <person name="Whitman W."/>
        </authorList>
    </citation>
    <scope>NUCLEOTIDE SEQUENCE [LARGE SCALE GENOMIC DNA]</scope>
    <source>
        <strain evidence="6 7">CECT 8803</strain>
    </source>
</reference>
<evidence type="ECO:0000313" key="6">
    <source>
        <dbReference type="EMBL" id="MBB3065490.1"/>
    </source>
</evidence>
<dbReference type="SUPFAM" id="SSF52768">
    <property type="entry name" value="Arginase/deacetylase"/>
    <property type="match status" value="1"/>
</dbReference>
<evidence type="ECO:0000256" key="3">
    <source>
        <dbReference type="ARBA" id="ARBA00020218"/>
    </source>
</evidence>
<dbReference type="UniPathway" id="UPA00040"/>
<dbReference type="CDD" id="cd09994">
    <property type="entry name" value="HDAC_AcuC_like"/>
    <property type="match status" value="1"/>
</dbReference>
<evidence type="ECO:0000313" key="7">
    <source>
        <dbReference type="Proteomes" id="UP000581135"/>
    </source>
</evidence>
<dbReference type="GO" id="GO:0004407">
    <property type="term" value="F:histone deacetylase activity"/>
    <property type="evidence" value="ECO:0007669"/>
    <property type="project" value="TreeGrafter"/>
</dbReference>
<dbReference type="GO" id="GO:0045150">
    <property type="term" value="P:acetoin catabolic process"/>
    <property type="evidence" value="ECO:0007669"/>
    <property type="project" value="UniProtKB-UniPathway"/>
</dbReference>
<comment type="caution">
    <text evidence="6">The sequence shown here is derived from an EMBL/GenBank/DDBJ whole genome shotgun (WGS) entry which is preliminary data.</text>
</comment>
<evidence type="ECO:0000259" key="5">
    <source>
        <dbReference type="Pfam" id="PF00850"/>
    </source>
</evidence>
<dbReference type="InterPro" id="IPR003085">
    <property type="entry name" value="AcuC"/>
</dbReference>
<organism evidence="6 7">
    <name type="scientific">Limibacillus halophilus</name>
    <dbReference type="NCBI Taxonomy" id="1579333"/>
    <lineage>
        <taxon>Bacteria</taxon>
        <taxon>Pseudomonadati</taxon>
        <taxon>Pseudomonadota</taxon>
        <taxon>Alphaproteobacteria</taxon>
        <taxon>Rhodospirillales</taxon>
        <taxon>Rhodovibrionaceae</taxon>
        <taxon>Limibacillus</taxon>
    </lineage>
</organism>
<dbReference type="GO" id="GO:0040029">
    <property type="term" value="P:epigenetic regulation of gene expression"/>
    <property type="evidence" value="ECO:0007669"/>
    <property type="project" value="TreeGrafter"/>
</dbReference>
<keyword evidence="7" id="KW-1185">Reference proteome</keyword>
<dbReference type="PANTHER" id="PTHR10625">
    <property type="entry name" value="HISTONE DEACETYLASE HDAC1-RELATED"/>
    <property type="match status" value="1"/>
</dbReference>
<evidence type="ECO:0000256" key="4">
    <source>
        <dbReference type="ARBA" id="ARBA00022627"/>
    </source>
</evidence>
<evidence type="ECO:0000256" key="2">
    <source>
        <dbReference type="ARBA" id="ARBA00005947"/>
    </source>
</evidence>
<dbReference type="Proteomes" id="UP000581135">
    <property type="component" value="Unassembled WGS sequence"/>
</dbReference>
<dbReference type="PANTHER" id="PTHR10625:SF10">
    <property type="entry name" value="HISTONE DEACETYLASE HDAC1"/>
    <property type="match status" value="1"/>
</dbReference>
<proteinExistence type="inferred from homology"/>
<gene>
    <name evidence="6" type="ORF">FHR98_001777</name>
</gene>
<dbReference type="RefSeq" id="WP_183416314.1">
    <property type="nucleotide sequence ID" value="NZ_JACHXA010000004.1"/>
</dbReference>
<keyword evidence="4" id="KW-0006">Acetoin catabolism</keyword>
<dbReference type="AlphaFoldDB" id="A0A839SUX7"/>
<name>A0A839SUX7_9PROT</name>
<evidence type="ECO:0000256" key="1">
    <source>
        <dbReference type="ARBA" id="ARBA00005101"/>
    </source>
</evidence>
<dbReference type="InterPro" id="IPR023696">
    <property type="entry name" value="Ureohydrolase_dom_sf"/>
</dbReference>
<dbReference type="EMBL" id="JACHXA010000004">
    <property type="protein sequence ID" value="MBB3065490.1"/>
    <property type="molecule type" value="Genomic_DNA"/>
</dbReference>
<dbReference type="InterPro" id="IPR023801">
    <property type="entry name" value="His_deacetylse_dom"/>
</dbReference>
<comment type="pathway">
    <text evidence="1">Ketone degradation; acetoin degradation.</text>
</comment>
<accession>A0A839SUX7</accession>
<dbReference type="PRINTS" id="PR01270">
    <property type="entry name" value="HDASUPER"/>
</dbReference>
<protein>
    <recommendedName>
        <fullName evidence="3">Acetoin utilization protein AcuC</fullName>
    </recommendedName>
</protein>
<dbReference type="InterPro" id="IPR000286">
    <property type="entry name" value="HDACs"/>
</dbReference>
<dbReference type="Pfam" id="PF00850">
    <property type="entry name" value="Hist_deacetyl"/>
    <property type="match status" value="1"/>
</dbReference>
<dbReference type="InterPro" id="IPR037138">
    <property type="entry name" value="His_deacetylse_dom_sf"/>
</dbReference>
<dbReference type="Gene3D" id="3.40.800.20">
    <property type="entry name" value="Histone deacetylase domain"/>
    <property type="match status" value="1"/>
</dbReference>
<comment type="similarity">
    <text evidence="2">Belongs to the histone deacetylase family.</text>
</comment>